<dbReference type="KEGG" id="asla:NCTC11923_00712"/>
<feature type="domain" description="Major facilitator superfamily (MFS) profile" evidence="7">
    <location>
        <begin position="35"/>
        <end position="439"/>
    </location>
</feature>
<dbReference type="AlphaFoldDB" id="A0A3S4TBH3"/>
<sequence>MAQTPAETTPTEPDPATSEPSPLSPETGKPLSRLVMVRFGIGFFLISLLWAIGLNIIASVLLPQRLKDLGVDNPDSLLGTISAITAVVSLVSNLIFGAFSDRTRSRFGRRTPWVACGGVLGGITLFGVGVLSNTTLLVIDYCLCMVGLNMMLAPAIAVLSDRVPEKIRGTMSTFWGVGVSIGFPLGGIIGAQFIATGQASLSGFAIGGILMGVSGIVAVALWPREAPSTQADAQAQSVDDLLRSFIPPTKGAGDFYKAFIGRFTMLVSYQMINAYQLYIIQDYLSLSTAQVAGTLATTNLIILITSVTGGFLGGPISDLLRRRKVPVVLSSLCFALGVAMPWLIPSQVGMYLFAAIAGFGYAVYNSVDQALNVDVLPDPDKAGKDLGILNMSTTLGQMSGPLITANVVTLTGSYALVFPISITCAVVGCFSILAIKRVR</sequence>
<evidence type="ECO:0000313" key="8">
    <source>
        <dbReference type="EMBL" id="VEG74093.1"/>
    </source>
</evidence>
<dbReference type="PROSITE" id="PS50850">
    <property type="entry name" value="MFS"/>
    <property type="match status" value="1"/>
</dbReference>
<dbReference type="PANTHER" id="PTHR23528">
    <property type="match status" value="1"/>
</dbReference>
<feature type="transmembrane region" description="Helical" evidence="6">
    <location>
        <begin position="350"/>
        <end position="367"/>
    </location>
</feature>
<feature type="transmembrane region" description="Helical" evidence="6">
    <location>
        <begin position="77"/>
        <end position="99"/>
    </location>
</feature>
<feature type="compositionally biased region" description="Low complexity" evidence="5">
    <location>
        <begin position="1"/>
        <end position="21"/>
    </location>
</feature>
<dbReference type="GO" id="GO:0005886">
    <property type="term" value="C:plasma membrane"/>
    <property type="evidence" value="ECO:0007669"/>
    <property type="project" value="UniProtKB-SubCell"/>
</dbReference>
<evidence type="ECO:0000313" key="9">
    <source>
        <dbReference type="Proteomes" id="UP000276899"/>
    </source>
</evidence>
<feature type="transmembrane region" description="Helical" evidence="6">
    <location>
        <begin position="39"/>
        <end position="62"/>
    </location>
</feature>
<feature type="transmembrane region" description="Helical" evidence="6">
    <location>
        <begin position="291"/>
        <end position="313"/>
    </location>
</feature>
<dbReference type="Proteomes" id="UP000276899">
    <property type="component" value="Chromosome"/>
</dbReference>
<feature type="transmembrane region" description="Helical" evidence="6">
    <location>
        <begin position="325"/>
        <end position="344"/>
    </location>
</feature>
<evidence type="ECO:0000256" key="2">
    <source>
        <dbReference type="ARBA" id="ARBA00022692"/>
    </source>
</evidence>
<evidence type="ECO:0000256" key="5">
    <source>
        <dbReference type="SAM" id="MobiDB-lite"/>
    </source>
</evidence>
<dbReference type="PANTHER" id="PTHR23528:SF1">
    <property type="entry name" value="MAJOR FACILITATOR SUPERFAMILY (MFS) PROFILE DOMAIN-CONTAINING PROTEIN"/>
    <property type="match status" value="1"/>
</dbReference>
<feature type="transmembrane region" description="Helical" evidence="6">
    <location>
        <begin position="201"/>
        <end position="222"/>
    </location>
</feature>
<organism evidence="8 9">
    <name type="scientific">Actinomyces slackii</name>
    <dbReference type="NCBI Taxonomy" id="52774"/>
    <lineage>
        <taxon>Bacteria</taxon>
        <taxon>Bacillati</taxon>
        <taxon>Actinomycetota</taxon>
        <taxon>Actinomycetes</taxon>
        <taxon>Actinomycetales</taxon>
        <taxon>Actinomycetaceae</taxon>
        <taxon>Actinomyces</taxon>
    </lineage>
</organism>
<feature type="transmembrane region" description="Helical" evidence="6">
    <location>
        <begin position="138"/>
        <end position="160"/>
    </location>
</feature>
<evidence type="ECO:0000256" key="6">
    <source>
        <dbReference type="SAM" id="Phobius"/>
    </source>
</evidence>
<evidence type="ECO:0000256" key="4">
    <source>
        <dbReference type="ARBA" id="ARBA00023136"/>
    </source>
</evidence>
<keyword evidence="9" id="KW-1185">Reference proteome</keyword>
<evidence type="ECO:0000256" key="3">
    <source>
        <dbReference type="ARBA" id="ARBA00022989"/>
    </source>
</evidence>
<feature type="transmembrane region" description="Helical" evidence="6">
    <location>
        <begin position="388"/>
        <end position="408"/>
    </location>
</feature>
<dbReference type="InterPro" id="IPR011701">
    <property type="entry name" value="MFS"/>
</dbReference>
<name>A0A3S4TBH3_9ACTO</name>
<evidence type="ECO:0000256" key="1">
    <source>
        <dbReference type="ARBA" id="ARBA00004651"/>
    </source>
</evidence>
<evidence type="ECO:0000259" key="7">
    <source>
        <dbReference type="PROSITE" id="PS50850"/>
    </source>
</evidence>
<feature type="transmembrane region" description="Helical" evidence="6">
    <location>
        <begin position="172"/>
        <end position="195"/>
    </location>
</feature>
<dbReference type="InterPro" id="IPR020846">
    <property type="entry name" value="MFS_dom"/>
</dbReference>
<feature type="region of interest" description="Disordered" evidence="5">
    <location>
        <begin position="1"/>
        <end position="27"/>
    </location>
</feature>
<proteinExistence type="predicted"/>
<dbReference type="InterPro" id="IPR036259">
    <property type="entry name" value="MFS_trans_sf"/>
</dbReference>
<accession>A0A3S4TBH3</accession>
<dbReference type="Gene3D" id="1.20.1250.20">
    <property type="entry name" value="MFS general substrate transporter like domains"/>
    <property type="match status" value="2"/>
</dbReference>
<reference evidence="8 9" key="1">
    <citation type="submission" date="2018-12" db="EMBL/GenBank/DDBJ databases">
        <authorList>
            <consortium name="Pathogen Informatics"/>
        </authorList>
    </citation>
    <scope>NUCLEOTIDE SEQUENCE [LARGE SCALE GENOMIC DNA]</scope>
    <source>
        <strain evidence="8 9">NCTC11923</strain>
    </source>
</reference>
<dbReference type="SUPFAM" id="SSF103473">
    <property type="entry name" value="MFS general substrate transporter"/>
    <property type="match status" value="1"/>
</dbReference>
<protein>
    <submittedName>
        <fullName evidence="8">Multidrug resistance protein</fullName>
    </submittedName>
</protein>
<dbReference type="RefSeq" id="WP_084500475.1">
    <property type="nucleotide sequence ID" value="NZ_LR134363.1"/>
</dbReference>
<keyword evidence="4 6" id="KW-0472">Membrane</keyword>
<dbReference type="Pfam" id="PF07690">
    <property type="entry name" value="MFS_1"/>
    <property type="match status" value="1"/>
</dbReference>
<dbReference type="PRINTS" id="PR01035">
    <property type="entry name" value="TCRTETA"/>
</dbReference>
<feature type="transmembrane region" description="Helical" evidence="6">
    <location>
        <begin position="259"/>
        <end position="279"/>
    </location>
</feature>
<dbReference type="InterPro" id="IPR001958">
    <property type="entry name" value="Tet-R_TetA/multi-R_MdtG-like"/>
</dbReference>
<keyword evidence="3 6" id="KW-1133">Transmembrane helix</keyword>
<keyword evidence="2 6" id="KW-0812">Transmembrane</keyword>
<dbReference type="STRING" id="1278298.GCA_000428685_00235"/>
<gene>
    <name evidence="8" type="ORF">NCTC11923_00712</name>
</gene>
<dbReference type="EMBL" id="LR134363">
    <property type="protein sequence ID" value="VEG74093.1"/>
    <property type="molecule type" value="Genomic_DNA"/>
</dbReference>
<feature type="transmembrane region" description="Helical" evidence="6">
    <location>
        <begin position="414"/>
        <end position="435"/>
    </location>
</feature>
<dbReference type="GO" id="GO:0022857">
    <property type="term" value="F:transmembrane transporter activity"/>
    <property type="evidence" value="ECO:0007669"/>
    <property type="project" value="InterPro"/>
</dbReference>
<comment type="subcellular location">
    <subcellularLocation>
        <location evidence="1">Cell membrane</location>
        <topology evidence="1">Multi-pass membrane protein</topology>
    </subcellularLocation>
</comment>
<feature type="transmembrane region" description="Helical" evidence="6">
    <location>
        <begin position="111"/>
        <end position="132"/>
    </location>
</feature>